<keyword evidence="2" id="KW-0597">Phosphoprotein</keyword>
<dbReference type="PANTHER" id="PTHR12842:SF6">
    <property type="entry name" value="FI01459P"/>
    <property type="match status" value="1"/>
</dbReference>
<feature type="region of interest" description="Disordered" evidence="4">
    <location>
        <begin position="1"/>
        <end position="103"/>
    </location>
</feature>
<feature type="compositionally biased region" description="Basic and acidic residues" evidence="4">
    <location>
        <begin position="174"/>
        <end position="193"/>
    </location>
</feature>
<feature type="region of interest" description="Disordered" evidence="4">
    <location>
        <begin position="1266"/>
        <end position="1334"/>
    </location>
</feature>
<feature type="region of interest" description="Disordered" evidence="4">
    <location>
        <begin position="166"/>
        <end position="207"/>
    </location>
</feature>
<organism evidence="5">
    <name type="scientific">Culicoides sonorensis</name>
    <name type="common">Biting midge</name>
    <dbReference type="NCBI Taxonomy" id="179676"/>
    <lineage>
        <taxon>Eukaryota</taxon>
        <taxon>Metazoa</taxon>
        <taxon>Ecdysozoa</taxon>
        <taxon>Arthropoda</taxon>
        <taxon>Hexapoda</taxon>
        <taxon>Insecta</taxon>
        <taxon>Pterygota</taxon>
        <taxon>Neoptera</taxon>
        <taxon>Endopterygota</taxon>
        <taxon>Diptera</taxon>
        <taxon>Nematocera</taxon>
        <taxon>Chironomoidea</taxon>
        <taxon>Ceratopogonidae</taxon>
        <taxon>Ceratopogoninae</taxon>
        <taxon>Culicoides</taxon>
        <taxon>Monoculicoides</taxon>
    </lineage>
</organism>
<evidence type="ECO:0000256" key="4">
    <source>
        <dbReference type="SAM" id="MobiDB-lite"/>
    </source>
</evidence>
<feature type="coiled-coil region" evidence="3">
    <location>
        <begin position="1660"/>
        <end position="1690"/>
    </location>
</feature>
<feature type="region of interest" description="Disordered" evidence="4">
    <location>
        <begin position="1485"/>
        <end position="1547"/>
    </location>
</feature>
<feature type="coiled-coil region" evidence="3">
    <location>
        <begin position="1072"/>
        <end position="1108"/>
    </location>
</feature>
<dbReference type="EMBL" id="UFQT01002758">
    <property type="protein sequence ID" value="SSX34016.1"/>
    <property type="molecule type" value="Genomic_DNA"/>
</dbReference>
<evidence type="ECO:0000256" key="1">
    <source>
        <dbReference type="ARBA" id="ARBA00006903"/>
    </source>
</evidence>
<sequence length="1848" mass="211106">MLNNTTHGDHMTSEVEKTSGVRKLVKRNNKQDSNEPSIATKPKVSRLGQKTTVRRLGGTQRETDKTAGSDSERSDKSSSTNKSVANDWNAKRNESVEKWEVEEDSWENFALEPECIKKKMYKCGPVTDKDEKVFPRLQAPTDFALPKDRETKRFKNPEMNFLQQEIIQQTKTSNLDREKPQMSFLDSERDQNIKQKSPSAPPPQSSWLRTSWLANVSKSVASLTAQVSSNISAALDTETSPETNDLKQLIGERLKDHQVSNEGFSSISNEESPRKGRKYLHKIGIDDDIRPIYAFQEKKNENYSRVEVPSTETKVQKEQKQPNPELVVKQVTKLEDNMVGRKISSKDHAKKEFQEEKRWDDEWSNNDFESIVPPKTNKNNVQSVKKVRKLDSKMASKAFLEKEILEVPIKKNVSSTKENMNRMDKTENSNNYSELRLLESQSNEKQVEIPVDRRVNNCELNETSKAVEDPTSFRVESIDQVNYEQKHPESVKESSIDSRTTCSEEIIELLETKLQENSTKTNEIQLDDDKKEKLEQEIVPDSWDAWQDEEIVFEETNCVPDESAIEIPKVAISDMPETQLPNLLSTETFSMNTENVQKEYDEVKSQDIQTKNIPTVLNDSESPREIEIEPIVFKKDMYKCGSEEEDDEKAEIDKKESTKLDLPLQIAVNEEHEWNDWDQEMIIEVSATGEEPIRTLETPITEMHISSSVKSSALHSPPFTINNERVRGARGSICEYEEYLPNLGNFTKAEMEAKIKASLNIEMNKFYEQNSDNEWNESESEMVFDEENSEREPVKNEKLELIENTDIESTNNLIVEEQQIKATHHSNLHTEMKHDLISDPNAEFETKNVKSEESEYDVNFEVELEHRESEGDTDLSPTTSLEYNNQPETPSNTVDIEPIQVLVEEIVEYTTESSQCFSVPVSSIIPSQSQILTKSSSVENLQNKTNEDKSDSDDSVPNFKKLPTDELKSIPLIEVEPEVIKKNMYKCGSEEEHSSGFELNQENLNEAVSQRLLQPVESSWGEDDWGSNISERGSTQITDESDEEIENELANTDSSHPDVRVQTKQKTVEECIQLLKQNRQELTKKIEDKRKENEKEVTQENLQEYEEEPILQSKNILAVQSVKSTYQELEDFHTNIQHNSQNPDNVHEPQETSNISWEEDEDNLNLVVSKPTSPVHLPFVQLPVQNSNPPEIRDENQKKLFEEQIQTESSALNDDKWDEDWSEDILDEKQSKDQQEDQSFKNDNEAQIEVEPVILKRNMYKCGSEEELRDPVETFESRKVEGSENKRPEPIGASFEKDEVLTPLEQVINTEEKEQPAEANKDKDTINIQNEEDWNDNWDLDADVKLELPAMKTDSEEKEPVEFSAEAETSNDNDWDDFDAWGEEDDVVEPEIHIQPREIPESHSEFKVPEIPEVQNINMESKPIENVFSKLENKNQWNWKSNWGVSLLANASKNVATITAQVSQNLSSALDTGIIPQPEEMAKIVKKDEDITRQRTSSVSSHKSRQSKESSVEPENIQETPMSSEETGCSRKSSVESLPESESNFKEKLRRPTSFIPLTNIVSGVTQMSSKVITGGLDTLEGIGKKTFTMIQENVHDVDRKGLSDILNEAKIENSPVEVKVKEKLPQFEIMFDDHGGLVHLEALEILSKQASIKIEMLLSKLAGNELKKMQETLQEVEELSSLSDLSENEEGEGNGAQLEDRLLFAVRDLDVELTFSEISECSRNINKYLSRNGSKAHAKDLYEKALDSLAEFTSLGVARFHKLAELLSVSEYHSTANEADALVSLTTTLFWQINNIATRFNKIFNTMENSDENTKFITNIFLEASHAKSYIQQAFTLFTPILKIGAT</sequence>
<dbReference type="Pfam" id="PF05334">
    <property type="entry name" value="DUF719"/>
    <property type="match status" value="1"/>
</dbReference>
<feature type="compositionally biased region" description="Polar residues" evidence="4">
    <location>
        <begin position="1027"/>
        <end position="1038"/>
    </location>
</feature>
<dbReference type="VEuPathDB" id="VectorBase:CSON007247"/>
<gene>
    <name evidence="5" type="primary">CSON007247</name>
</gene>
<feature type="region of interest" description="Disordered" evidence="4">
    <location>
        <begin position="339"/>
        <end position="359"/>
    </location>
</feature>
<feature type="region of interest" description="Disordered" evidence="4">
    <location>
        <begin position="866"/>
        <end position="892"/>
    </location>
</feature>
<comment type="similarity">
    <text evidence="1">Belongs to the FAM114 family.</text>
</comment>
<feature type="compositionally biased region" description="Basic and acidic residues" evidence="4">
    <location>
        <begin position="89"/>
        <end position="99"/>
    </location>
</feature>
<feature type="compositionally biased region" description="Basic and acidic residues" evidence="4">
    <location>
        <begin position="1310"/>
        <end position="1325"/>
    </location>
</feature>
<name>A0A336MUS9_CULSO</name>
<feature type="region of interest" description="Disordered" evidence="4">
    <location>
        <begin position="1350"/>
        <end position="1380"/>
    </location>
</feature>
<evidence type="ECO:0000256" key="2">
    <source>
        <dbReference type="ARBA" id="ARBA00022553"/>
    </source>
</evidence>
<evidence type="ECO:0000313" key="5">
    <source>
        <dbReference type="EMBL" id="SSX34016.1"/>
    </source>
</evidence>
<keyword evidence="3" id="KW-0175">Coiled coil</keyword>
<feature type="compositionally biased region" description="Polar residues" evidence="4">
    <location>
        <begin position="932"/>
        <end position="944"/>
    </location>
</feature>
<accession>A0A336MUS9</accession>
<feature type="region of interest" description="Disordered" evidence="4">
    <location>
        <begin position="303"/>
        <end position="326"/>
    </location>
</feature>
<feature type="compositionally biased region" description="Basic and acidic residues" evidence="4">
    <location>
        <begin position="7"/>
        <end position="19"/>
    </location>
</feature>
<dbReference type="InterPro" id="IPR007998">
    <property type="entry name" value="DUF719"/>
</dbReference>
<evidence type="ECO:0000256" key="3">
    <source>
        <dbReference type="SAM" id="Coils"/>
    </source>
</evidence>
<feature type="compositionally biased region" description="Acidic residues" evidence="4">
    <location>
        <begin position="1369"/>
        <end position="1380"/>
    </location>
</feature>
<proteinExistence type="inferred from homology"/>
<feature type="region of interest" description="Disordered" evidence="4">
    <location>
        <begin position="930"/>
        <end position="962"/>
    </location>
</feature>
<feature type="compositionally biased region" description="Basic and acidic residues" evidence="4">
    <location>
        <begin position="1266"/>
        <end position="1300"/>
    </location>
</feature>
<feature type="compositionally biased region" description="Basic and acidic residues" evidence="4">
    <location>
        <begin position="61"/>
        <end position="76"/>
    </location>
</feature>
<protein>
    <submittedName>
        <fullName evidence="5">CSON007247 protein</fullName>
    </submittedName>
</protein>
<reference evidence="5" key="1">
    <citation type="submission" date="2018-07" db="EMBL/GenBank/DDBJ databases">
        <authorList>
            <person name="Quirk P.G."/>
            <person name="Krulwich T.A."/>
        </authorList>
    </citation>
    <scope>NUCLEOTIDE SEQUENCE</scope>
</reference>
<feature type="compositionally biased region" description="Polar residues" evidence="4">
    <location>
        <begin position="1517"/>
        <end position="1542"/>
    </location>
</feature>
<feature type="region of interest" description="Disordered" evidence="4">
    <location>
        <begin position="1018"/>
        <end position="1061"/>
    </location>
</feature>
<feature type="compositionally biased region" description="Polar residues" evidence="4">
    <location>
        <begin position="875"/>
        <end position="892"/>
    </location>
</feature>
<dbReference type="PANTHER" id="PTHR12842">
    <property type="entry name" value="FI01459P"/>
    <property type="match status" value="1"/>
</dbReference>